<proteinExistence type="predicted"/>
<keyword evidence="3" id="KW-1185">Reference proteome</keyword>
<comment type="caution">
    <text evidence="2">The sequence shown here is derived from an EMBL/GenBank/DDBJ whole genome shotgun (WGS) entry which is preliminary data.</text>
</comment>
<gene>
    <name evidence="2" type="ORF">AB675_112</name>
</gene>
<evidence type="ECO:0000313" key="3">
    <source>
        <dbReference type="Proteomes" id="UP000038010"/>
    </source>
</evidence>
<organism evidence="2 3">
    <name type="scientific">Cyphellophora attinorum</name>
    <dbReference type="NCBI Taxonomy" id="1664694"/>
    <lineage>
        <taxon>Eukaryota</taxon>
        <taxon>Fungi</taxon>
        <taxon>Dikarya</taxon>
        <taxon>Ascomycota</taxon>
        <taxon>Pezizomycotina</taxon>
        <taxon>Eurotiomycetes</taxon>
        <taxon>Chaetothyriomycetidae</taxon>
        <taxon>Chaetothyriales</taxon>
        <taxon>Cyphellophoraceae</taxon>
        <taxon>Cyphellophora</taxon>
    </lineage>
</organism>
<dbReference type="GeneID" id="28731905"/>
<keyword evidence="1" id="KW-0175">Coiled coil</keyword>
<reference evidence="2 3" key="1">
    <citation type="submission" date="2015-06" db="EMBL/GenBank/DDBJ databases">
        <title>Draft genome of the ant-associated black yeast Phialophora attae CBS 131958.</title>
        <authorList>
            <person name="Moreno L.F."/>
            <person name="Stielow B.J."/>
            <person name="de Hoog S."/>
            <person name="Vicente V.A."/>
            <person name="Weiss V.A."/>
            <person name="de Vries M."/>
            <person name="Cruz L.M."/>
            <person name="Souza E.M."/>
        </authorList>
    </citation>
    <scope>NUCLEOTIDE SEQUENCE [LARGE SCALE GENOMIC DNA]</scope>
    <source>
        <strain evidence="2 3">CBS 131958</strain>
    </source>
</reference>
<dbReference type="Proteomes" id="UP000038010">
    <property type="component" value="Unassembled WGS sequence"/>
</dbReference>
<dbReference type="AlphaFoldDB" id="A0A0N0NKC8"/>
<feature type="coiled-coil region" evidence="1">
    <location>
        <begin position="201"/>
        <end position="347"/>
    </location>
</feature>
<name>A0A0N0NKC8_9EURO</name>
<evidence type="ECO:0000313" key="2">
    <source>
        <dbReference type="EMBL" id="KPI37689.1"/>
    </source>
</evidence>
<dbReference type="EMBL" id="LFJN01000022">
    <property type="protein sequence ID" value="KPI37689.1"/>
    <property type="molecule type" value="Genomic_DNA"/>
</dbReference>
<evidence type="ECO:0000256" key="1">
    <source>
        <dbReference type="SAM" id="Coils"/>
    </source>
</evidence>
<dbReference type="RefSeq" id="XP_017997652.1">
    <property type="nucleotide sequence ID" value="XM_018140132.1"/>
</dbReference>
<accession>A0A0N0NKC8</accession>
<dbReference type="VEuPathDB" id="FungiDB:AB675_112"/>
<sequence>MSSPWERPLEALEHTIGGTRTLLTRMGNLSSTTSRDKSRINELEPQLNEHFQAVKNVLETDLSGTLSLPTPTSDPNVDPTRSTDDIKAIKHLQGCLNNAKKQIKDLKSISTLHLGAVKRQKQEYDSLLRHLTGVETILHSKSPEEKSSECIADLNNRLAEKEGIITALQSGQDGFEFEDEENQGTSGQSHQQVAMEALKELDDAKSAAQQKDLHIKQLEQAQRATSDKNEKLKAEVLKKDSHIRELQQTQQEVIDENDELKLKGRKKNAHIKKLEQTQQAMSEEIGTLKAEVLEKDTHIEQIQQNQPVVSDENEKLRADSSEKDLRIKELEQSQQATSEDNAKLRADILKKDQQLGKVKEHGTKHTGSNIPKYVATMTKDFADVPEAEKAELVVQLVGDAEAEEGEGRLLQRWLKKTLKRSASKVCKACTKHEFNSDKLENQLAESKQEIQYLWRQMIRLRASADRSSVEPASKRPRTE</sequence>
<protein>
    <submittedName>
        <fullName evidence="2">Uncharacterized protein</fullName>
    </submittedName>
</protein>